<keyword evidence="1" id="KW-1133">Transmembrane helix</keyword>
<evidence type="ECO:0000313" key="3">
    <source>
        <dbReference type="Proteomes" id="UP000029391"/>
    </source>
</evidence>
<comment type="caution">
    <text evidence="2">The sequence shown here is derived from an EMBL/GenBank/DDBJ whole genome shotgun (WGS) entry which is preliminary data.</text>
</comment>
<sequence length="146" mass="15966">MKPPGPHREDAVAVSGWIVAFALLAAGAAVYWLSSRPAVFEHWFRLPQPSALGLDHPRLVAVADAIRRWFPDLCWSVFAGVAARDLAWATFRRVDLVVVVFAAMSWELGQLVLGHRGYAHSDLAISFLGGVLAFAWPGETAKESET</sequence>
<dbReference type="Proteomes" id="UP000029391">
    <property type="component" value="Unassembled WGS sequence"/>
</dbReference>
<keyword evidence="1" id="KW-0472">Membrane</keyword>
<feature type="transmembrane region" description="Helical" evidence="1">
    <location>
        <begin position="12"/>
        <end position="33"/>
    </location>
</feature>
<reference evidence="2 3" key="1">
    <citation type="submission" date="2013-09" db="EMBL/GenBank/DDBJ databases">
        <title>Genome sequencing of Arenimonas composti.</title>
        <authorList>
            <person name="Chen F."/>
            <person name="Wang G."/>
        </authorList>
    </citation>
    <scope>NUCLEOTIDE SEQUENCE [LARGE SCALE GENOMIC DNA]</scope>
    <source>
        <strain evidence="2 3">TR7-09</strain>
    </source>
</reference>
<evidence type="ECO:0000256" key="1">
    <source>
        <dbReference type="SAM" id="Phobius"/>
    </source>
</evidence>
<keyword evidence="1" id="KW-0812">Transmembrane</keyword>
<accession>A0A091BSU6</accession>
<name>A0A091BSU6_9GAMM</name>
<keyword evidence="3" id="KW-1185">Reference proteome</keyword>
<organism evidence="2 3">
    <name type="scientific">Arenimonas composti TR7-09 = DSM 18010</name>
    <dbReference type="NCBI Taxonomy" id="1121013"/>
    <lineage>
        <taxon>Bacteria</taxon>
        <taxon>Pseudomonadati</taxon>
        <taxon>Pseudomonadota</taxon>
        <taxon>Gammaproteobacteria</taxon>
        <taxon>Lysobacterales</taxon>
        <taxon>Lysobacteraceae</taxon>
        <taxon>Arenimonas</taxon>
    </lineage>
</organism>
<proteinExistence type="predicted"/>
<gene>
    <name evidence="2" type="ORF">P873_01770</name>
</gene>
<dbReference type="EMBL" id="AWXU01000066">
    <property type="protein sequence ID" value="KFN47395.1"/>
    <property type="molecule type" value="Genomic_DNA"/>
</dbReference>
<protein>
    <submittedName>
        <fullName evidence="2">Uncharacterized protein</fullName>
    </submittedName>
</protein>
<dbReference type="AlphaFoldDB" id="A0A091BSU6"/>
<dbReference type="STRING" id="1121013.GCA_000426365_00514"/>
<evidence type="ECO:0000313" key="2">
    <source>
        <dbReference type="EMBL" id="KFN47395.1"/>
    </source>
</evidence>